<evidence type="ECO:0000313" key="3">
    <source>
        <dbReference type="EMBL" id="CBI00688.1"/>
    </source>
</evidence>
<accession>E6PF03</accession>
<dbReference type="AlphaFoldDB" id="E6PF03"/>
<dbReference type="EMBL" id="CABO01000001">
    <property type="protein sequence ID" value="CBI00688.1"/>
    <property type="molecule type" value="Genomic_DNA"/>
</dbReference>
<protein>
    <submittedName>
        <fullName evidence="2">Uncharacterized protein</fullName>
    </submittedName>
</protein>
<comment type="caution">
    <text evidence="2">The sequence shown here is derived from an EMBL/GenBank/DDBJ whole genome shotgun (WGS) entry which is preliminary data.</text>
</comment>
<evidence type="ECO:0000256" key="1">
    <source>
        <dbReference type="SAM" id="MobiDB-lite"/>
    </source>
</evidence>
<organism evidence="2">
    <name type="scientific">mine drainage metagenome</name>
    <dbReference type="NCBI Taxonomy" id="410659"/>
    <lineage>
        <taxon>unclassified sequences</taxon>
        <taxon>metagenomes</taxon>
        <taxon>ecological metagenomes</taxon>
    </lineage>
</organism>
<gene>
    <name evidence="2" type="ORF">CARN1_0214</name>
    <name evidence="3" type="ORF">CARN4_1625</name>
</gene>
<sequence>MRLIVSSAACAALAICAVLTVPSVPLPARAATTAAPSAAAAPLDEYFGRMQLSPIGIGNELHLVASRSQSASDARNSLPLLTLIENSMHDWEHKYPHDDWIPKNLARLEHDYLLVPTLGGRIHAMHVIEWLRSDYPGTPALDRAQREAEQAMGLPTPTPEPEASASAAPETEASESPTP</sequence>
<name>E6PF03_9ZZZZ</name>
<evidence type="ECO:0000313" key="2">
    <source>
        <dbReference type="EMBL" id="CBH75039.1"/>
    </source>
</evidence>
<feature type="region of interest" description="Disordered" evidence="1">
    <location>
        <begin position="141"/>
        <end position="179"/>
    </location>
</feature>
<dbReference type="EMBL" id="CABL01000005">
    <property type="protein sequence ID" value="CBH75039.1"/>
    <property type="molecule type" value="Genomic_DNA"/>
</dbReference>
<feature type="compositionally biased region" description="Low complexity" evidence="1">
    <location>
        <begin position="161"/>
        <end position="179"/>
    </location>
</feature>
<reference evidence="2" key="1">
    <citation type="submission" date="2009-10" db="EMBL/GenBank/DDBJ databases">
        <title>Diversity of trophic interactions inside an arsenic-rich microbial ecosystem.</title>
        <authorList>
            <person name="Bertin P.N."/>
            <person name="Heinrich-Salmeron A."/>
            <person name="Pelletier E."/>
            <person name="Goulhen-Chollet F."/>
            <person name="Arsene-Ploetze F."/>
            <person name="Gallien S."/>
            <person name="Calteau A."/>
            <person name="Vallenet D."/>
            <person name="Casiot C."/>
            <person name="Chane-Woon-Ming B."/>
            <person name="Giloteaux L."/>
            <person name="Barakat M."/>
            <person name="Bonnefoy V."/>
            <person name="Bruneel O."/>
            <person name="Chandler M."/>
            <person name="Cleiss J."/>
            <person name="Duran R."/>
            <person name="Elbaz-Poulichet F."/>
            <person name="Fonknechten N."/>
            <person name="Lauga B."/>
            <person name="Mornico D."/>
            <person name="Ortet P."/>
            <person name="Schaeffer C."/>
            <person name="Siguier P."/>
            <person name="Alexander Thil Smith A."/>
            <person name="Van Dorsselaer A."/>
            <person name="Weissenbach J."/>
            <person name="Medigue C."/>
            <person name="Le Paslier D."/>
        </authorList>
    </citation>
    <scope>NUCLEOTIDE SEQUENCE</scope>
</reference>
<proteinExistence type="predicted"/>